<protein>
    <submittedName>
        <fullName evidence="2">Uncharacterized protein</fullName>
    </submittedName>
</protein>
<name>A0A4Q6XU95_9SPHN</name>
<comment type="caution">
    <text evidence="2">The sequence shown here is derived from an EMBL/GenBank/DDBJ whole genome shotgun (WGS) entry which is preliminary data.</text>
</comment>
<dbReference type="OrthoDB" id="7564708at2"/>
<dbReference type="EMBL" id="SGIS01000025">
    <property type="protein sequence ID" value="RZF63475.1"/>
    <property type="molecule type" value="Genomic_DNA"/>
</dbReference>
<keyword evidence="3" id="KW-1185">Reference proteome</keyword>
<feature type="region of interest" description="Disordered" evidence="1">
    <location>
        <begin position="180"/>
        <end position="203"/>
    </location>
</feature>
<sequence length="203" mass="21821">MTPEQFAEGLRKVDGVKAVDVTRKGKKPAKVRITYSLGVGMPIGDLNVAVTPSFVNDGLDSVTLSEKGCLSTIAAKIEKLRTALADKYPHQQGVKVVNPDGVSIDTQRAFYNQETRVTVSVSTEENPYPQHLYGGSGFVAAANKLANSMADSNYNSANEACPLDRGQKATLQLEYVSQEKFSQEHNKESADRAAKAKATADGL</sequence>
<dbReference type="RefSeq" id="WP_130159044.1">
    <property type="nucleotide sequence ID" value="NZ_SGIS01000025.1"/>
</dbReference>
<evidence type="ECO:0000256" key="1">
    <source>
        <dbReference type="SAM" id="MobiDB-lite"/>
    </source>
</evidence>
<proteinExistence type="predicted"/>
<evidence type="ECO:0000313" key="2">
    <source>
        <dbReference type="EMBL" id="RZF63475.1"/>
    </source>
</evidence>
<evidence type="ECO:0000313" key="3">
    <source>
        <dbReference type="Proteomes" id="UP000292085"/>
    </source>
</evidence>
<accession>A0A4Q6XU95</accession>
<feature type="compositionally biased region" description="Basic and acidic residues" evidence="1">
    <location>
        <begin position="181"/>
        <end position="194"/>
    </location>
</feature>
<reference evidence="2 3" key="1">
    <citation type="submission" date="2019-02" db="EMBL/GenBank/DDBJ databases">
        <authorList>
            <person name="Li Y."/>
        </authorList>
    </citation>
    <scope>NUCLEOTIDE SEQUENCE [LARGE SCALE GENOMIC DNA]</scope>
    <source>
        <strain evidence="2 3">3-7</strain>
    </source>
</reference>
<organism evidence="2 3">
    <name type="scientific">Sphingomonas populi</name>
    <dbReference type="NCBI Taxonomy" id="2484750"/>
    <lineage>
        <taxon>Bacteria</taxon>
        <taxon>Pseudomonadati</taxon>
        <taxon>Pseudomonadota</taxon>
        <taxon>Alphaproteobacteria</taxon>
        <taxon>Sphingomonadales</taxon>
        <taxon>Sphingomonadaceae</taxon>
        <taxon>Sphingomonas</taxon>
    </lineage>
</organism>
<gene>
    <name evidence="2" type="ORF">EWE75_15625</name>
</gene>
<dbReference type="AlphaFoldDB" id="A0A4Q6XU95"/>
<dbReference type="Proteomes" id="UP000292085">
    <property type="component" value="Unassembled WGS sequence"/>
</dbReference>